<dbReference type="InterPro" id="IPR051693">
    <property type="entry name" value="UPF0046_metallophosphoest"/>
</dbReference>
<evidence type="ECO:0000259" key="1">
    <source>
        <dbReference type="Pfam" id="PF00149"/>
    </source>
</evidence>
<dbReference type="GO" id="GO:0016787">
    <property type="term" value="F:hydrolase activity"/>
    <property type="evidence" value="ECO:0007669"/>
    <property type="project" value="InterPro"/>
</dbReference>
<sequence length="353" mass="39059">MASSRVKTTFLVISDTHSVELTSDIRTPFRLPTARADVVLLCGDITENGGLENHEAAVAQLVSIDAELKLVIPGNHDVDLDEHYCRRHGIESTLNEQAIKLWKSEETRSKGIVFLDEGVHEFALTNGAHFTIYASPWTPKHGDSAFQYASGDRWNSAEVTESPYLNTSSDSSVIPANIDIIMTHGPPKYVLDGNNSAGCEHLWNAIRRTKPRMHCFGHVHGGYGHHRVLWTNLNADEIDEESGSSHAIAPTTRLNRRLEGGRQVTDGKLDLMPTFVSVGAAKKRGYAELKAGDLGTQGQETLFVNAALTDEGVFTRPPWLIELELEGRETLGEDCSKKRKRHSETVSVLKRRT</sequence>
<dbReference type="SUPFAM" id="SSF56300">
    <property type="entry name" value="Metallo-dependent phosphatases"/>
    <property type="match status" value="1"/>
</dbReference>
<reference evidence="2 3" key="1">
    <citation type="submission" date="2019-06" db="EMBL/GenBank/DDBJ databases">
        <title>A chromosomal-level reference genome of Carpinus fangiana (Coryloideae, Betulaceae).</title>
        <authorList>
            <person name="Yang X."/>
            <person name="Wang Z."/>
            <person name="Zhang L."/>
            <person name="Hao G."/>
            <person name="Liu J."/>
            <person name="Yang Y."/>
        </authorList>
    </citation>
    <scope>NUCLEOTIDE SEQUENCE [LARGE SCALE GENOMIC DNA]</scope>
    <source>
        <strain evidence="2">Cfa_2016G</strain>
        <tissue evidence="2">Leaf</tissue>
    </source>
</reference>
<comment type="caution">
    <text evidence="2">The sequence shown here is derived from an EMBL/GenBank/DDBJ whole genome shotgun (WGS) entry which is preliminary data.</text>
</comment>
<accession>A0A5N6KRV1</accession>
<dbReference type="PANTHER" id="PTHR12905">
    <property type="entry name" value="METALLOPHOSPHOESTERASE"/>
    <property type="match status" value="1"/>
</dbReference>
<dbReference type="PANTHER" id="PTHR12905:SF0">
    <property type="entry name" value="CALCINEURIN-LIKE PHOSPHOESTERASE DOMAIN-CONTAINING PROTEIN"/>
    <property type="match status" value="1"/>
</dbReference>
<dbReference type="OrthoDB" id="630188at2759"/>
<evidence type="ECO:0000313" key="2">
    <source>
        <dbReference type="EMBL" id="KAB8342697.1"/>
    </source>
</evidence>
<gene>
    <name evidence="2" type="ORF">FH972_022297</name>
</gene>
<dbReference type="Gene3D" id="3.60.21.10">
    <property type="match status" value="1"/>
</dbReference>
<proteinExistence type="predicted"/>
<feature type="domain" description="Calcineurin-like phosphoesterase" evidence="1">
    <location>
        <begin position="9"/>
        <end position="221"/>
    </location>
</feature>
<dbReference type="InterPro" id="IPR004843">
    <property type="entry name" value="Calcineurin-like_PHP"/>
</dbReference>
<dbReference type="InterPro" id="IPR029052">
    <property type="entry name" value="Metallo-depent_PP-like"/>
</dbReference>
<name>A0A5N6KRV1_9ROSI</name>
<protein>
    <recommendedName>
        <fullName evidence="1">Calcineurin-like phosphoesterase domain-containing protein</fullName>
    </recommendedName>
</protein>
<dbReference type="Proteomes" id="UP000327013">
    <property type="component" value="Unassembled WGS sequence"/>
</dbReference>
<organism evidence="2 3">
    <name type="scientific">Carpinus fangiana</name>
    <dbReference type="NCBI Taxonomy" id="176857"/>
    <lineage>
        <taxon>Eukaryota</taxon>
        <taxon>Viridiplantae</taxon>
        <taxon>Streptophyta</taxon>
        <taxon>Embryophyta</taxon>
        <taxon>Tracheophyta</taxon>
        <taxon>Spermatophyta</taxon>
        <taxon>Magnoliopsida</taxon>
        <taxon>eudicotyledons</taxon>
        <taxon>Gunneridae</taxon>
        <taxon>Pentapetalae</taxon>
        <taxon>rosids</taxon>
        <taxon>fabids</taxon>
        <taxon>Fagales</taxon>
        <taxon>Betulaceae</taxon>
        <taxon>Carpinus</taxon>
    </lineage>
</organism>
<dbReference type="AlphaFoldDB" id="A0A5N6KRV1"/>
<dbReference type="EMBL" id="VIBQ01000012">
    <property type="protein sequence ID" value="KAB8342697.1"/>
    <property type="molecule type" value="Genomic_DNA"/>
</dbReference>
<dbReference type="Pfam" id="PF00149">
    <property type="entry name" value="Metallophos"/>
    <property type="match status" value="1"/>
</dbReference>
<keyword evidence="3" id="KW-1185">Reference proteome</keyword>
<evidence type="ECO:0000313" key="3">
    <source>
        <dbReference type="Proteomes" id="UP000327013"/>
    </source>
</evidence>